<keyword evidence="3" id="KW-1185">Reference proteome</keyword>
<dbReference type="Gene3D" id="3.40.50.2000">
    <property type="entry name" value="Glycogen Phosphorylase B"/>
    <property type="match status" value="2"/>
</dbReference>
<name>A0ABV3FRZ6_9NOCA</name>
<gene>
    <name evidence="2" type="ORF">AB0I48_10905</name>
</gene>
<dbReference type="SUPFAM" id="SSF53756">
    <property type="entry name" value="UDP-Glycosyltransferase/glycogen phosphorylase"/>
    <property type="match status" value="1"/>
</dbReference>
<accession>A0ABV3FRZ6</accession>
<sequence>MAHYLIASVPIHGHVTPLLGIATELTRRGDQVEFLTGARFADAVTRTGSRFIALPAEADYDDRLLGTGPDSDRPTGIAGLRHDVAQNFLRPARAQYDALLAHTLAAETPPDAVVVDPTFVGAMLLSGHPRDRRPPVIVAGMLPLPLSSSAVPPFGLGLQPWRGPLNRPRNAILRTLVEKWIFAPVQADVDALYRSVHGRDAGAFVIDWMSEADAIVQLSVPGFEYPRPDLVVPVRFAGPVIASTDGPLPSWWDELDTSRPVVLVTQGTIANQDFDELVRPTLDALATEDVLVVVTTGGRPIEQLGILPDNVLAARFLPYDRLFPRLNLLVTNGGYGGVQYALAHGVPIVIAGDTEDKPEVAARVAWSGSGIDLRTGRPSATAVRRAVRTALASPRYREAAAVLAEQIAAARGIDELVDTVAAISAASIR</sequence>
<dbReference type="Pfam" id="PF06722">
    <property type="entry name" value="EryCIII-like_C"/>
    <property type="match status" value="1"/>
</dbReference>
<evidence type="ECO:0000313" key="3">
    <source>
        <dbReference type="Proteomes" id="UP001551695"/>
    </source>
</evidence>
<evidence type="ECO:0000313" key="2">
    <source>
        <dbReference type="EMBL" id="MEV0708065.1"/>
    </source>
</evidence>
<protein>
    <submittedName>
        <fullName evidence="2">Glycosyltransferase</fullName>
    </submittedName>
</protein>
<evidence type="ECO:0000259" key="1">
    <source>
        <dbReference type="Pfam" id="PF06722"/>
    </source>
</evidence>
<dbReference type="InterPro" id="IPR010610">
    <property type="entry name" value="EryCIII-like_C"/>
</dbReference>
<dbReference type="Proteomes" id="UP001551695">
    <property type="component" value="Unassembled WGS sequence"/>
</dbReference>
<dbReference type="InterPro" id="IPR050426">
    <property type="entry name" value="Glycosyltransferase_28"/>
</dbReference>
<dbReference type="RefSeq" id="WP_357782301.1">
    <property type="nucleotide sequence ID" value="NZ_JBFAKC010000004.1"/>
</dbReference>
<comment type="caution">
    <text evidence="2">The sequence shown here is derived from an EMBL/GenBank/DDBJ whole genome shotgun (WGS) entry which is preliminary data.</text>
</comment>
<feature type="domain" description="Erythromycin biosynthesis protein CIII-like C-terminal" evidence="1">
    <location>
        <begin position="281"/>
        <end position="421"/>
    </location>
</feature>
<proteinExistence type="predicted"/>
<dbReference type="CDD" id="cd03784">
    <property type="entry name" value="GT1_Gtf-like"/>
    <property type="match status" value="1"/>
</dbReference>
<dbReference type="EMBL" id="JBFAKC010000004">
    <property type="protein sequence ID" value="MEV0708065.1"/>
    <property type="molecule type" value="Genomic_DNA"/>
</dbReference>
<dbReference type="InterPro" id="IPR002213">
    <property type="entry name" value="UDP_glucos_trans"/>
</dbReference>
<dbReference type="PANTHER" id="PTHR48050:SF13">
    <property type="entry name" value="STEROL 3-BETA-GLUCOSYLTRANSFERASE UGT80A2"/>
    <property type="match status" value="1"/>
</dbReference>
<reference evidence="2 3" key="1">
    <citation type="submission" date="2024-06" db="EMBL/GenBank/DDBJ databases">
        <title>The Natural Products Discovery Center: Release of the First 8490 Sequenced Strains for Exploring Actinobacteria Biosynthetic Diversity.</title>
        <authorList>
            <person name="Kalkreuter E."/>
            <person name="Kautsar S.A."/>
            <person name="Yang D."/>
            <person name="Bader C.D."/>
            <person name="Teijaro C.N."/>
            <person name="Fluegel L."/>
            <person name="Davis C.M."/>
            <person name="Simpson J.R."/>
            <person name="Lauterbach L."/>
            <person name="Steele A.D."/>
            <person name="Gui C."/>
            <person name="Meng S."/>
            <person name="Li G."/>
            <person name="Viehrig K."/>
            <person name="Ye F."/>
            <person name="Su P."/>
            <person name="Kiefer A.F."/>
            <person name="Nichols A."/>
            <person name="Cepeda A.J."/>
            <person name="Yan W."/>
            <person name="Fan B."/>
            <person name="Jiang Y."/>
            <person name="Adhikari A."/>
            <person name="Zheng C.-J."/>
            <person name="Schuster L."/>
            <person name="Cowan T.M."/>
            <person name="Smanski M.J."/>
            <person name="Chevrette M.G."/>
            <person name="De Carvalho L.P.S."/>
            <person name="Shen B."/>
        </authorList>
    </citation>
    <scope>NUCLEOTIDE SEQUENCE [LARGE SCALE GENOMIC DNA]</scope>
    <source>
        <strain evidence="2 3">NPDC050403</strain>
    </source>
</reference>
<organism evidence="2 3">
    <name type="scientific">Nocardia aurea</name>
    <dbReference type="NCBI Taxonomy" id="2144174"/>
    <lineage>
        <taxon>Bacteria</taxon>
        <taxon>Bacillati</taxon>
        <taxon>Actinomycetota</taxon>
        <taxon>Actinomycetes</taxon>
        <taxon>Mycobacteriales</taxon>
        <taxon>Nocardiaceae</taxon>
        <taxon>Nocardia</taxon>
    </lineage>
</organism>
<dbReference type="PANTHER" id="PTHR48050">
    <property type="entry name" value="STEROL 3-BETA-GLUCOSYLTRANSFERASE"/>
    <property type="match status" value="1"/>
</dbReference>